<dbReference type="AlphaFoldDB" id="A0A9R1V930"/>
<keyword evidence="2" id="KW-1185">Reference proteome</keyword>
<proteinExistence type="predicted"/>
<evidence type="ECO:0000313" key="1">
    <source>
        <dbReference type="EMBL" id="KAJ0201059.1"/>
    </source>
</evidence>
<name>A0A9R1V930_LACSA</name>
<protein>
    <submittedName>
        <fullName evidence="1">Uncharacterized protein</fullName>
    </submittedName>
</protein>
<comment type="caution">
    <text evidence="1">The sequence shown here is derived from an EMBL/GenBank/DDBJ whole genome shotgun (WGS) entry which is preliminary data.</text>
</comment>
<dbReference type="Proteomes" id="UP000235145">
    <property type="component" value="Unassembled WGS sequence"/>
</dbReference>
<reference evidence="1 2" key="1">
    <citation type="journal article" date="2017" name="Nat. Commun.">
        <title>Genome assembly with in vitro proximity ligation data and whole-genome triplication in lettuce.</title>
        <authorList>
            <person name="Reyes-Chin-Wo S."/>
            <person name="Wang Z."/>
            <person name="Yang X."/>
            <person name="Kozik A."/>
            <person name="Arikit S."/>
            <person name="Song C."/>
            <person name="Xia L."/>
            <person name="Froenicke L."/>
            <person name="Lavelle D.O."/>
            <person name="Truco M.J."/>
            <person name="Xia R."/>
            <person name="Zhu S."/>
            <person name="Xu C."/>
            <person name="Xu H."/>
            <person name="Xu X."/>
            <person name="Cox K."/>
            <person name="Korf I."/>
            <person name="Meyers B.C."/>
            <person name="Michelmore R.W."/>
        </authorList>
    </citation>
    <scope>NUCLEOTIDE SEQUENCE [LARGE SCALE GENOMIC DNA]</scope>
    <source>
        <strain evidence="2">cv. Salinas</strain>
        <tissue evidence="1">Seedlings</tissue>
    </source>
</reference>
<organism evidence="1 2">
    <name type="scientific">Lactuca sativa</name>
    <name type="common">Garden lettuce</name>
    <dbReference type="NCBI Taxonomy" id="4236"/>
    <lineage>
        <taxon>Eukaryota</taxon>
        <taxon>Viridiplantae</taxon>
        <taxon>Streptophyta</taxon>
        <taxon>Embryophyta</taxon>
        <taxon>Tracheophyta</taxon>
        <taxon>Spermatophyta</taxon>
        <taxon>Magnoliopsida</taxon>
        <taxon>eudicotyledons</taxon>
        <taxon>Gunneridae</taxon>
        <taxon>Pentapetalae</taxon>
        <taxon>asterids</taxon>
        <taxon>campanulids</taxon>
        <taxon>Asterales</taxon>
        <taxon>Asteraceae</taxon>
        <taxon>Cichorioideae</taxon>
        <taxon>Cichorieae</taxon>
        <taxon>Lactucinae</taxon>
        <taxon>Lactuca</taxon>
    </lineage>
</organism>
<sequence>MIENTTNLEKERKEKEDVIGVLDEVSNVLHVSEEKVTPGAFVEGESDVHTKFCDSEVINSESVVSNIESKIKSAEIVKTKEFCSIGTTTDDFSCSDDVFEGMVPYRKPIIQDVQIYQTPKVCVPKACDVQILKCNEHV</sequence>
<accession>A0A9R1V930</accession>
<gene>
    <name evidence="1" type="ORF">LSAT_V11C600332540</name>
</gene>
<evidence type="ECO:0000313" key="2">
    <source>
        <dbReference type="Proteomes" id="UP000235145"/>
    </source>
</evidence>
<dbReference type="EMBL" id="NBSK02000006">
    <property type="protein sequence ID" value="KAJ0201059.1"/>
    <property type="molecule type" value="Genomic_DNA"/>
</dbReference>